<dbReference type="OrthoDB" id="677068at2"/>
<sequence>MSNNAEFTIARLEIKVKNLNKQVVEKQNALNDALNQVKDLSTENEKLKRKLKKHETPAEHYDYSWSWISKIVFLVTLANKPLRSAEIIEVLQKKELILHEKVSKEKFLSAFLNMAMQHGRLIPYKLKGVRGNYYCLPEWVDEEGKLKPEMRRKIY</sequence>
<reference evidence="2 3" key="1">
    <citation type="submission" date="2018-01" db="EMBL/GenBank/DDBJ databases">
        <title>A novel member of the phylum Bacteroidetes isolated from glacier ice.</title>
        <authorList>
            <person name="Liu Q."/>
            <person name="Xin Y.-H."/>
        </authorList>
    </citation>
    <scope>NUCLEOTIDE SEQUENCE [LARGE SCALE GENOMIC DNA]</scope>
    <source>
        <strain evidence="2 3">RB1R16</strain>
    </source>
</reference>
<dbReference type="Proteomes" id="UP000239872">
    <property type="component" value="Unassembled WGS sequence"/>
</dbReference>
<evidence type="ECO:0000256" key="1">
    <source>
        <dbReference type="SAM" id="Coils"/>
    </source>
</evidence>
<dbReference type="EMBL" id="PPSL01000009">
    <property type="protein sequence ID" value="PQJ08985.1"/>
    <property type="molecule type" value="Genomic_DNA"/>
</dbReference>
<proteinExistence type="predicted"/>
<accession>A0A2S7SQU7</accession>
<feature type="coiled-coil region" evidence="1">
    <location>
        <begin position="2"/>
        <end position="50"/>
    </location>
</feature>
<protein>
    <submittedName>
        <fullName evidence="2">Uncharacterized protein</fullName>
    </submittedName>
</protein>
<comment type="caution">
    <text evidence="2">The sequence shown here is derived from an EMBL/GenBank/DDBJ whole genome shotgun (WGS) entry which is preliminary data.</text>
</comment>
<dbReference type="AlphaFoldDB" id="A0A2S7SQU7"/>
<evidence type="ECO:0000313" key="3">
    <source>
        <dbReference type="Proteomes" id="UP000239872"/>
    </source>
</evidence>
<keyword evidence="1" id="KW-0175">Coiled coil</keyword>
<evidence type="ECO:0000313" key="2">
    <source>
        <dbReference type="EMBL" id="PQJ08985.1"/>
    </source>
</evidence>
<name>A0A2S7SQU7_9BACT</name>
<gene>
    <name evidence="2" type="ORF">CJD36_021495</name>
</gene>
<dbReference type="RefSeq" id="WP_105041275.1">
    <property type="nucleotide sequence ID" value="NZ_PPSL01000009.1"/>
</dbReference>
<organism evidence="2 3">
    <name type="scientific">Flavipsychrobacter stenotrophus</name>
    <dbReference type="NCBI Taxonomy" id="2077091"/>
    <lineage>
        <taxon>Bacteria</taxon>
        <taxon>Pseudomonadati</taxon>
        <taxon>Bacteroidota</taxon>
        <taxon>Chitinophagia</taxon>
        <taxon>Chitinophagales</taxon>
        <taxon>Chitinophagaceae</taxon>
        <taxon>Flavipsychrobacter</taxon>
    </lineage>
</organism>
<keyword evidence="3" id="KW-1185">Reference proteome</keyword>